<keyword evidence="2" id="KW-0813">Transport</keyword>
<keyword evidence="11" id="KW-1185">Reference proteome</keyword>
<dbReference type="RefSeq" id="WP_014887743.1">
    <property type="nucleotide sequence ID" value="NC_018419.1"/>
</dbReference>
<dbReference type="InterPro" id="IPR000390">
    <property type="entry name" value="Small_drug/metabolite_transptr"/>
</dbReference>
<evidence type="ECO:0000256" key="2">
    <source>
        <dbReference type="ARBA" id="ARBA00022448"/>
    </source>
</evidence>
<dbReference type="Gene3D" id="1.10.3730.20">
    <property type="match status" value="1"/>
</dbReference>
<organism evidence="10 11">
    <name type="scientific">secondary endosymbiont of Ctenarytaina eucalypti</name>
    <dbReference type="NCBI Taxonomy" id="1199245"/>
    <lineage>
        <taxon>Bacteria</taxon>
        <taxon>Pseudomonadati</taxon>
        <taxon>Pseudomonadota</taxon>
        <taxon>Gammaproteobacteria</taxon>
        <taxon>Enterobacterales</taxon>
        <taxon>Enterobacteriaceae</taxon>
        <taxon>aphid secondary symbionts</taxon>
    </lineage>
</organism>
<dbReference type="GO" id="GO:0015220">
    <property type="term" value="F:choline transmembrane transporter activity"/>
    <property type="evidence" value="ECO:0007669"/>
    <property type="project" value="TreeGrafter"/>
</dbReference>
<evidence type="ECO:0000256" key="9">
    <source>
        <dbReference type="SAM" id="Phobius"/>
    </source>
</evidence>
<keyword evidence="6 9" id="KW-0472">Membrane</keyword>
<dbReference type="EMBL" id="CP003546">
    <property type="protein sequence ID" value="AFP84444.1"/>
    <property type="molecule type" value="Genomic_DNA"/>
</dbReference>
<dbReference type="GO" id="GO:0015199">
    <property type="term" value="F:amino-acid betaine transmembrane transporter activity"/>
    <property type="evidence" value="ECO:0007669"/>
    <property type="project" value="TreeGrafter"/>
</dbReference>
<dbReference type="InterPro" id="IPR045324">
    <property type="entry name" value="Small_multidrug_res"/>
</dbReference>
<evidence type="ECO:0000313" key="10">
    <source>
        <dbReference type="EMBL" id="AFP84444.1"/>
    </source>
</evidence>
<gene>
    <name evidence="10" type="ORF">A359_00370</name>
</gene>
<evidence type="ECO:0000256" key="8">
    <source>
        <dbReference type="RuleBase" id="RU003942"/>
    </source>
</evidence>
<dbReference type="GO" id="GO:1990961">
    <property type="term" value="P:xenobiotic detoxification by transmembrane export across the plasma membrane"/>
    <property type="evidence" value="ECO:0007669"/>
    <property type="project" value="UniProtKB-ARBA"/>
</dbReference>
<name>J3Z2M7_9ENTR</name>
<dbReference type="HOGENOM" id="CLU_133067_0_2_6"/>
<dbReference type="OrthoDB" id="9808638at2"/>
<dbReference type="GO" id="GO:0015297">
    <property type="term" value="F:antiporter activity"/>
    <property type="evidence" value="ECO:0007669"/>
    <property type="project" value="TreeGrafter"/>
</dbReference>
<reference evidence="10 11" key="1">
    <citation type="journal article" date="2012" name="Mol. Biol. Evol.">
        <title>Genome reduction and co-evolution between the primary and secondary bacterial symbionts of psyllids.</title>
        <authorList>
            <person name="Sloan D.B."/>
            <person name="Moran N.A."/>
        </authorList>
    </citation>
    <scope>NUCLEOTIDE SEQUENCE [LARGE SCALE GENOMIC DNA]</scope>
    <source>
        <strain evidence="10">Ceuc_S</strain>
    </source>
</reference>
<keyword evidence="4 8" id="KW-0812">Transmembrane</keyword>
<dbReference type="SUPFAM" id="SSF103481">
    <property type="entry name" value="Multidrug resistance efflux transporter EmrE"/>
    <property type="match status" value="1"/>
</dbReference>
<evidence type="ECO:0000256" key="3">
    <source>
        <dbReference type="ARBA" id="ARBA00022475"/>
    </source>
</evidence>
<dbReference type="FunFam" id="1.10.3730.20:FF:000001">
    <property type="entry name" value="Quaternary ammonium compound resistance transporter SugE"/>
    <property type="match status" value="1"/>
</dbReference>
<proteinExistence type="inferred from homology"/>
<evidence type="ECO:0000256" key="4">
    <source>
        <dbReference type="ARBA" id="ARBA00022692"/>
    </source>
</evidence>
<dbReference type="KEGG" id="sect:A359_00370"/>
<dbReference type="PATRIC" id="fig|1199245.3.peg.47"/>
<dbReference type="PANTHER" id="PTHR30561">
    <property type="entry name" value="SMR FAMILY PROTON-DEPENDENT DRUG EFFLUX TRANSPORTER SUGE"/>
    <property type="match status" value="1"/>
</dbReference>
<dbReference type="Pfam" id="PF00893">
    <property type="entry name" value="Multi_Drug_Res"/>
    <property type="match status" value="1"/>
</dbReference>
<dbReference type="InterPro" id="IPR037185">
    <property type="entry name" value="EmrE-like"/>
</dbReference>
<comment type="subcellular location">
    <subcellularLocation>
        <location evidence="1 8">Cell membrane</location>
        <topology evidence="1 8">Multi-pass membrane protein</topology>
    </subcellularLocation>
</comment>
<dbReference type="AlphaFoldDB" id="J3Z2M7"/>
<evidence type="ECO:0000256" key="5">
    <source>
        <dbReference type="ARBA" id="ARBA00022989"/>
    </source>
</evidence>
<evidence type="ECO:0000313" key="11">
    <source>
        <dbReference type="Proteomes" id="UP000003936"/>
    </source>
</evidence>
<keyword evidence="5 9" id="KW-1133">Transmembrane helix</keyword>
<comment type="similarity">
    <text evidence="7 8">Belongs to the drug/metabolite transporter (DMT) superfamily. Small multidrug resistance (SMR) (TC 2.A.7.1) family.</text>
</comment>
<keyword evidence="3" id="KW-1003">Cell membrane</keyword>
<accession>J3Z2M7</accession>
<sequence>MVYLYLLIAIIAEVIATSSIKASEGFRKLVPSLLVIIGYTISFTLLALVLNTLPVGISYASWSGLGTFFVAILSYFLYKQKLDTVAMCGMTMIIAGVLMINVFSKTAGH</sequence>
<evidence type="ECO:0000256" key="6">
    <source>
        <dbReference type="ARBA" id="ARBA00023136"/>
    </source>
</evidence>
<dbReference type="Proteomes" id="UP000003936">
    <property type="component" value="Chromosome"/>
</dbReference>
<dbReference type="GO" id="GO:0005886">
    <property type="term" value="C:plasma membrane"/>
    <property type="evidence" value="ECO:0007669"/>
    <property type="project" value="UniProtKB-SubCell"/>
</dbReference>
<dbReference type="PANTHER" id="PTHR30561:SF1">
    <property type="entry name" value="MULTIDRUG TRANSPORTER EMRE"/>
    <property type="match status" value="1"/>
</dbReference>
<feature type="transmembrane region" description="Helical" evidence="9">
    <location>
        <begin position="84"/>
        <end position="103"/>
    </location>
</feature>
<protein>
    <submittedName>
        <fullName evidence="10">Cation/cationic drug transporter</fullName>
    </submittedName>
</protein>
<evidence type="ECO:0000256" key="7">
    <source>
        <dbReference type="ARBA" id="ARBA00038032"/>
    </source>
</evidence>
<dbReference type="GO" id="GO:0031460">
    <property type="term" value="P:glycine betaine transport"/>
    <property type="evidence" value="ECO:0007669"/>
    <property type="project" value="TreeGrafter"/>
</dbReference>
<feature type="transmembrane region" description="Helical" evidence="9">
    <location>
        <begin position="32"/>
        <end position="50"/>
    </location>
</feature>
<feature type="transmembrane region" description="Helical" evidence="9">
    <location>
        <begin position="57"/>
        <end position="78"/>
    </location>
</feature>
<evidence type="ECO:0000256" key="1">
    <source>
        <dbReference type="ARBA" id="ARBA00004651"/>
    </source>
</evidence>